<dbReference type="Pfam" id="PF00535">
    <property type="entry name" value="Glycos_transf_2"/>
    <property type="match status" value="1"/>
</dbReference>
<dbReference type="EMBL" id="JAGTTN010000004">
    <property type="protein sequence ID" value="MCC2033029.1"/>
    <property type="molecule type" value="Genomic_DNA"/>
</dbReference>
<evidence type="ECO:0000256" key="6">
    <source>
        <dbReference type="ARBA" id="ARBA00037281"/>
    </source>
</evidence>
<evidence type="ECO:0000256" key="2">
    <source>
        <dbReference type="ARBA" id="ARBA00022475"/>
    </source>
</evidence>
<keyword evidence="2" id="KW-1003">Cell membrane</keyword>
<dbReference type="InterPro" id="IPR029044">
    <property type="entry name" value="Nucleotide-diphossugar_trans"/>
</dbReference>
<dbReference type="GO" id="GO:0016757">
    <property type="term" value="F:glycosyltransferase activity"/>
    <property type="evidence" value="ECO:0007669"/>
    <property type="project" value="UniProtKB-KW"/>
</dbReference>
<evidence type="ECO:0000313" key="11">
    <source>
        <dbReference type="EMBL" id="MCC2033029.1"/>
    </source>
</evidence>
<keyword evidence="5" id="KW-0472">Membrane</keyword>
<evidence type="ECO:0000256" key="8">
    <source>
        <dbReference type="ARBA" id="ARBA00038120"/>
    </source>
</evidence>
<sequence length="287" mass="30920">MTGDGAHILPGARWESGSFSVIVPAHNEAAVIARTLQPLAAAAERGDVEIVVVCNACEDDTAAVAEHAAPVTLVQTDTASKPHALNLGDAQAHHWPRIYLDADIEVCERTLLATVSALRQPGVLAARPAARYDVSGATGAVRSYYRARSRLPSFRRALWGAGVYGLSEYGHQRLGRFPELTGDDLWVDRLFAADEKAVVDIDPVVVRVPLTLPALLAITRRNTSGAREQSPGGGRDSTTERTVHELFASVRAPLDVTDFLVFAAVATAARLGARSGRRWERDDTSRR</sequence>
<evidence type="ECO:0000256" key="4">
    <source>
        <dbReference type="ARBA" id="ARBA00022679"/>
    </source>
</evidence>
<organism evidence="11 12">
    <name type="scientific">Microbacterium allomyrinae</name>
    <dbReference type="NCBI Taxonomy" id="2830666"/>
    <lineage>
        <taxon>Bacteria</taxon>
        <taxon>Bacillati</taxon>
        <taxon>Actinomycetota</taxon>
        <taxon>Actinomycetes</taxon>
        <taxon>Micrococcales</taxon>
        <taxon>Microbacteriaceae</taxon>
        <taxon>Microbacterium</taxon>
    </lineage>
</organism>
<dbReference type="GO" id="GO:0005886">
    <property type="term" value="C:plasma membrane"/>
    <property type="evidence" value="ECO:0007669"/>
    <property type="project" value="UniProtKB-SubCell"/>
</dbReference>
<evidence type="ECO:0000256" key="9">
    <source>
        <dbReference type="ARBA" id="ARBA00040345"/>
    </source>
</evidence>
<keyword evidence="12" id="KW-1185">Reference proteome</keyword>
<comment type="caution">
    <text evidence="11">The sequence shown here is derived from an EMBL/GenBank/DDBJ whole genome shotgun (WGS) entry which is preliminary data.</text>
</comment>
<feature type="domain" description="Glycosyltransferase 2-like" evidence="10">
    <location>
        <begin position="20"/>
        <end position="135"/>
    </location>
</feature>
<evidence type="ECO:0000313" key="12">
    <source>
        <dbReference type="Proteomes" id="UP001139354"/>
    </source>
</evidence>
<comment type="pathway">
    <text evidence="7">Carotenoid biosynthesis; staphyloxanthin biosynthesis; staphyloxanthin from farnesyl diphosphate: step 4/5.</text>
</comment>
<dbReference type="PANTHER" id="PTHR43646">
    <property type="entry name" value="GLYCOSYLTRANSFERASE"/>
    <property type="match status" value="1"/>
</dbReference>
<protein>
    <recommendedName>
        <fullName evidence="9">4,4'-diaponeurosporenoate glycosyltransferase</fullName>
    </recommendedName>
</protein>
<dbReference type="Gene3D" id="3.90.550.10">
    <property type="entry name" value="Spore Coat Polysaccharide Biosynthesis Protein SpsA, Chain A"/>
    <property type="match status" value="1"/>
</dbReference>
<dbReference type="Proteomes" id="UP001139354">
    <property type="component" value="Unassembled WGS sequence"/>
</dbReference>
<comment type="function">
    <text evidence="6">Catalyzes the glycosylation of 4,4'-diaponeurosporenoate, i.e. the esterification of glucose at the C1'' position with the carboxyl group of 4,4'-diaponeurosporenic acid, to form glycosyl-4,4'-diaponeurosporenoate. This is a step in the biosynthesis of staphyloxanthin, an orange pigment present in most staphylococci strains.</text>
</comment>
<evidence type="ECO:0000256" key="1">
    <source>
        <dbReference type="ARBA" id="ARBA00004236"/>
    </source>
</evidence>
<evidence type="ECO:0000256" key="3">
    <source>
        <dbReference type="ARBA" id="ARBA00022676"/>
    </source>
</evidence>
<comment type="similarity">
    <text evidence="8">Belongs to the glycosyltransferase 2 family. CrtQ subfamily.</text>
</comment>
<comment type="subcellular location">
    <subcellularLocation>
        <location evidence="1">Cell membrane</location>
    </subcellularLocation>
</comment>
<gene>
    <name evidence="11" type="ORF">KEC57_12645</name>
</gene>
<name>A0A9X1S3C2_9MICO</name>
<keyword evidence="4 11" id="KW-0808">Transferase</keyword>
<proteinExistence type="inferred from homology"/>
<evidence type="ECO:0000256" key="5">
    <source>
        <dbReference type="ARBA" id="ARBA00023136"/>
    </source>
</evidence>
<evidence type="ECO:0000256" key="7">
    <source>
        <dbReference type="ARBA" id="ARBA00037904"/>
    </source>
</evidence>
<reference evidence="11" key="1">
    <citation type="submission" date="2021-04" db="EMBL/GenBank/DDBJ databases">
        <title>Microbacterium tenobrionis sp. nov. and Microbacterium allomyrinae sp. nov., isolated from larvae of Tenobrio molitor and Allomyrina dichotoma, respectively.</title>
        <authorList>
            <person name="Lee S.D."/>
        </authorList>
    </citation>
    <scope>NUCLEOTIDE SEQUENCE</scope>
    <source>
        <strain evidence="11">BWT-G7</strain>
    </source>
</reference>
<dbReference type="AlphaFoldDB" id="A0A9X1S3C2"/>
<dbReference type="PANTHER" id="PTHR43646:SF2">
    <property type="entry name" value="GLYCOSYLTRANSFERASE 2-LIKE DOMAIN-CONTAINING PROTEIN"/>
    <property type="match status" value="1"/>
</dbReference>
<evidence type="ECO:0000259" key="10">
    <source>
        <dbReference type="Pfam" id="PF00535"/>
    </source>
</evidence>
<dbReference type="SUPFAM" id="SSF53448">
    <property type="entry name" value="Nucleotide-diphospho-sugar transferases"/>
    <property type="match status" value="1"/>
</dbReference>
<dbReference type="RefSeq" id="WP_229384997.1">
    <property type="nucleotide sequence ID" value="NZ_JAGTTN010000004.1"/>
</dbReference>
<keyword evidence="3 11" id="KW-0328">Glycosyltransferase</keyword>
<dbReference type="InterPro" id="IPR001173">
    <property type="entry name" value="Glyco_trans_2-like"/>
</dbReference>
<accession>A0A9X1S3C2</accession>